<sequence>MNGVFYLRYWQKHSVKFQVHGWWYQEFYLDLNTLIIPLDDRMDAALHFTSSTALCPTTLLLPNIKGGTPDAPRRGK</sequence>
<accession>A0A7W5E1A8</accession>
<evidence type="ECO:0000313" key="2">
    <source>
        <dbReference type="Proteomes" id="UP000536179"/>
    </source>
</evidence>
<name>A0A7W5E1A8_9BACT</name>
<keyword evidence="2" id="KW-1185">Reference proteome</keyword>
<dbReference type="EMBL" id="JACHXU010000015">
    <property type="protein sequence ID" value="MBB3208346.1"/>
    <property type="molecule type" value="Genomic_DNA"/>
</dbReference>
<evidence type="ECO:0000313" key="1">
    <source>
        <dbReference type="EMBL" id="MBB3208346.1"/>
    </source>
</evidence>
<organism evidence="1 2">
    <name type="scientific">Aporhodopirellula rubra</name>
    <dbReference type="NCBI Taxonomy" id="980271"/>
    <lineage>
        <taxon>Bacteria</taxon>
        <taxon>Pseudomonadati</taxon>
        <taxon>Planctomycetota</taxon>
        <taxon>Planctomycetia</taxon>
        <taxon>Pirellulales</taxon>
        <taxon>Pirellulaceae</taxon>
        <taxon>Aporhodopirellula</taxon>
    </lineage>
</organism>
<proteinExistence type="predicted"/>
<comment type="caution">
    <text evidence="1">The sequence shown here is derived from an EMBL/GenBank/DDBJ whole genome shotgun (WGS) entry which is preliminary data.</text>
</comment>
<gene>
    <name evidence="1" type="ORF">FHS27_004174</name>
</gene>
<dbReference type="AlphaFoldDB" id="A0A7W5E1A8"/>
<dbReference type="Proteomes" id="UP000536179">
    <property type="component" value="Unassembled WGS sequence"/>
</dbReference>
<protein>
    <submittedName>
        <fullName evidence="1">Uncharacterized protein</fullName>
    </submittedName>
</protein>
<reference evidence="1 2" key="1">
    <citation type="submission" date="2020-08" db="EMBL/GenBank/DDBJ databases">
        <title>Genomic Encyclopedia of Type Strains, Phase III (KMG-III): the genomes of soil and plant-associated and newly described type strains.</title>
        <authorList>
            <person name="Whitman W."/>
        </authorList>
    </citation>
    <scope>NUCLEOTIDE SEQUENCE [LARGE SCALE GENOMIC DNA]</scope>
    <source>
        <strain evidence="1 2">CECT 8075</strain>
    </source>
</reference>